<organism evidence="4 5">
    <name type="scientific">Botrytis deweyae</name>
    <dbReference type="NCBI Taxonomy" id="2478750"/>
    <lineage>
        <taxon>Eukaryota</taxon>
        <taxon>Fungi</taxon>
        <taxon>Dikarya</taxon>
        <taxon>Ascomycota</taxon>
        <taxon>Pezizomycotina</taxon>
        <taxon>Leotiomycetes</taxon>
        <taxon>Helotiales</taxon>
        <taxon>Sclerotiniaceae</taxon>
        <taxon>Botrytis</taxon>
    </lineage>
</organism>
<dbReference type="InterPro" id="IPR006600">
    <property type="entry name" value="HTH_CenpB_DNA-bd_dom"/>
</dbReference>
<accession>A0ABQ7IVR8</accession>
<dbReference type="PROSITE" id="PS51253">
    <property type="entry name" value="HTH_CENPB"/>
    <property type="match status" value="1"/>
</dbReference>
<protein>
    <recommendedName>
        <fullName evidence="3">HTH CENPB-type domain-containing protein</fullName>
    </recommendedName>
</protein>
<evidence type="ECO:0000256" key="1">
    <source>
        <dbReference type="ARBA" id="ARBA00023125"/>
    </source>
</evidence>
<dbReference type="EMBL" id="RCSX01000005">
    <property type="protein sequence ID" value="KAF7935093.1"/>
    <property type="molecule type" value="Genomic_DNA"/>
</dbReference>
<gene>
    <name evidence="4" type="ORF">EAE98_003138</name>
</gene>
<feature type="region of interest" description="Disordered" evidence="2">
    <location>
        <begin position="1"/>
        <end position="33"/>
    </location>
</feature>
<dbReference type="Pfam" id="PF03221">
    <property type="entry name" value="HTH_Tnp_Tc5"/>
    <property type="match status" value="1"/>
</dbReference>
<sequence length="209" mass="24780">MSSSSSRPIIDEIDTNITITPSKSTNPSKRGRHNKTFEQRAETWVLPPPVDRPVQHRTTETKRKVIMFHDCHRIPVYDLETLQISRYRPPTIEEMSIYFKIPRSTINGWIHKRDTILGSKRDARGVQRHYKPHWPDLEDQLHKSFLEARALGKPIRQEWFEHHSRRLWKEANPECESLFTFSEGWFKGFCKRKEISLRYITHTVSDGCD</sequence>
<evidence type="ECO:0000313" key="4">
    <source>
        <dbReference type="EMBL" id="KAF7935093.1"/>
    </source>
</evidence>
<comment type="caution">
    <text evidence="4">The sequence shown here is derived from an EMBL/GenBank/DDBJ whole genome shotgun (WGS) entry which is preliminary data.</text>
</comment>
<dbReference type="Gene3D" id="1.10.10.60">
    <property type="entry name" value="Homeodomain-like"/>
    <property type="match status" value="1"/>
</dbReference>
<evidence type="ECO:0000313" key="5">
    <source>
        <dbReference type="Proteomes" id="UP000783213"/>
    </source>
</evidence>
<name>A0ABQ7IVR8_9HELO</name>
<dbReference type="Proteomes" id="UP000783213">
    <property type="component" value="Unassembled WGS sequence"/>
</dbReference>
<dbReference type="GeneID" id="62229912"/>
<feature type="domain" description="HTH CENPB-type" evidence="3">
    <location>
        <begin position="125"/>
        <end position="199"/>
    </location>
</feature>
<evidence type="ECO:0000256" key="2">
    <source>
        <dbReference type="SAM" id="MobiDB-lite"/>
    </source>
</evidence>
<keyword evidence="5" id="KW-1185">Reference proteome</keyword>
<dbReference type="SUPFAM" id="SSF46689">
    <property type="entry name" value="Homeodomain-like"/>
    <property type="match status" value="1"/>
</dbReference>
<reference evidence="4 5" key="1">
    <citation type="journal article" date="2020" name="Genome Biol. Evol.">
        <title>Comparative genomics of Sclerotiniaceae.</title>
        <authorList>
            <person name="Valero Jimenez C.A."/>
            <person name="Steentjes M."/>
            <person name="Scholten O.E."/>
            <person name="Van Kan J.A.L."/>
        </authorList>
    </citation>
    <scope>NUCLEOTIDE SEQUENCE [LARGE SCALE GENOMIC DNA]</scope>
    <source>
        <strain evidence="4 5">B1</strain>
    </source>
</reference>
<keyword evidence="1" id="KW-0238">DNA-binding</keyword>
<proteinExistence type="predicted"/>
<evidence type="ECO:0000259" key="3">
    <source>
        <dbReference type="PROSITE" id="PS51253"/>
    </source>
</evidence>
<dbReference type="RefSeq" id="XP_038813287.1">
    <property type="nucleotide sequence ID" value="XM_038950758.1"/>
</dbReference>
<dbReference type="InterPro" id="IPR009057">
    <property type="entry name" value="Homeodomain-like_sf"/>
</dbReference>